<evidence type="ECO:0000313" key="3">
    <source>
        <dbReference type="Proteomes" id="UP000315647"/>
    </source>
</evidence>
<protein>
    <submittedName>
        <fullName evidence="2">Uncharacterized protein</fullName>
    </submittedName>
</protein>
<dbReference type="Proteomes" id="UP000315647">
    <property type="component" value="Chromosome"/>
</dbReference>
<sequence length="75" mass="8430">MKLPKFWIDTGAYNDTAIQISIFICCSLCIYIGYAYEMAWLVMSAIIIGPVSGFFIGFCLIMFLCTYCAVDDKDS</sequence>
<organism evidence="2 3">
    <name type="scientific">Gimesia panareensis</name>
    <dbReference type="NCBI Taxonomy" id="2527978"/>
    <lineage>
        <taxon>Bacteria</taxon>
        <taxon>Pseudomonadati</taxon>
        <taxon>Planctomycetota</taxon>
        <taxon>Planctomycetia</taxon>
        <taxon>Planctomycetales</taxon>
        <taxon>Planctomycetaceae</taxon>
        <taxon>Gimesia</taxon>
    </lineage>
</organism>
<evidence type="ECO:0000256" key="1">
    <source>
        <dbReference type="SAM" id="Phobius"/>
    </source>
</evidence>
<keyword evidence="1" id="KW-0472">Membrane</keyword>
<feature type="transmembrane region" description="Helical" evidence="1">
    <location>
        <begin position="12"/>
        <end position="34"/>
    </location>
</feature>
<name>A0A517QGC0_9PLAN</name>
<keyword evidence="3" id="KW-1185">Reference proteome</keyword>
<proteinExistence type="predicted"/>
<reference evidence="2 3" key="1">
    <citation type="submission" date="2019-03" db="EMBL/GenBank/DDBJ databases">
        <title>Deep-cultivation of Planctomycetes and their phenomic and genomic characterization uncovers novel biology.</title>
        <authorList>
            <person name="Wiegand S."/>
            <person name="Jogler M."/>
            <person name="Boedeker C."/>
            <person name="Pinto D."/>
            <person name="Vollmers J."/>
            <person name="Rivas-Marin E."/>
            <person name="Kohn T."/>
            <person name="Peeters S.H."/>
            <person name="Heuer A."/>
            <person name="Rast P."/>
            <person name="Oberbeckmann S."/>
            <person name="Bunk B."/>
            <person name="Jeske O."/>
            <person name="Meyerdierks A."/>
            <person name="Storesund J.E."/>
            <person name="Kallscheuer N."/>
            <person name="Luecker S."/>
            <person name="Lage O.M."/>
            <person name="Pohl T."/>
            <person name="Merkel B.J."/>
            <person name="Hornburger P."/>
            <person name="Mueller R.-W."/>
            <person name="Bruemmer F."/>
            <person name="Labrenz M."/>
            <person name="Spormann A.M."/>
            <person name="Op den Camp H."/>
            <person name="Overmann J."/>
            <person name="Amann R."/>
            <person name="Jetten M.S.M."/>
            <person name="Mascher T."/>
            <person name="Medema M.H."/>
            <person name="Devos D.P."/>
            <person name="Kaster A.-K."/>
            <person name="Ovreas L."/>
            <person name="Rohde M."/>
            <person name="Galperin M.Y."/>
            <person name="Jogler C."/>
        </authorList>
    </citation>
    <scope>NUCLEOTIDE SEQUENCE [LARGE SCALE GENOMIC DNA]</scope>
    <source>
        <strain evidence="2 3">Enr10</strain>
    </source>
</reference>
<accession>A0A517QGC0</accession>
<feature type="transmembrane region" description="Helical" evidence="1">
    <location>
        <begin position="40"/>
        <end position="70"/>
    </location>
</feature>
<keyword evidence="1" id="KW-1133">Transmembrane helix</keyword>
<dbReference type="EMBL" id="CP037421">
    <property type="protein sequence ID" value="QDT30674.1"/>
    <property type="molecule type" value="Genomic_DNA"/>
</dbReference>
<evidence type="ECO:0000313" key="2">
    <source>
        <dbReference type="EMBL" id="QDT30674.1"/>
    </source>
</evidence>
<gene>
    <name evidence="2" type="ORF">Enr10x_60420</name>
</gene>
<dbReference type="AlphaFoldDB" id="A0A517QGC0"/>
<keyword evidence="1" id="KW-0812">Transmembrane</keyword>